<dbReference type="RefSeq" id="WP_054459463.1">
    <property type="nucleotide sequence ID" value="NZ_CYTK01000026.1"/>
</dbReference>
<evidence type="ECO:0000256" key="6">
    <source>
        <dbReference type="ARBA" id="ARBA00023267"/>
    </source>
</evidence>
<feature type="domain" description="Lipoyl-binding" evidence="8">
    <location>
        <begin position="577"/>
        <end position="656"/>
    </location>
</feature>
<dbReference type="Gene3D" id="3.30.470.20">
    <property type="entry name" value="ATP-grasp fold, B domain"/>
    <property type="match status" value="1"/>
</dbReference>
<dbReference type="Pfam" id="PF02785">
    <property type="entry name" value="Biotin_carb_C"/>
    <property type="match status" value="1"/>
</dbReference>
<proteinExistence type="predicted"/>
<dbReference type="Pfam" id="PF02786">
    <property type="entry name" value="CPSase_L_D2"/>
    <property type="match status" value="1"/>
</dbReference>
<dbReference type="InterPro" id="IPR005479">
    <property type="entry name" value="CPAse_ATP-bd"/>
</dbReference>
<keyword evidence="6" id="KW-0092">Biotin</keyword>
<dbReference type="SMART" id="SM00878">
    <property type="entry name" value="Biotin_carb_C"/>
    <property type="match status" value="1"/>
</dbReference>
<dbReference type="FunFam" id="3.30.1490.20:FF:000003">
    <property type="entry name" value="acetyl-CoA carboxylase isoform X1"/>
    <property type="match status" value="1"/>
</dbReference>
<keyword evidence="5" id="KW-0809">Transit peptide</keyword>
<dbReference type="InterPro" id="IPR005482">
    <property type="entry name" value="Biotin_COase_C"/>
</dbReference>
<dbReference type="CDD" id="cd06850">
    <property type="entry name" value="biotinyl_domain"/>
    <property type="match status" value="1"/>
</dbReference>
<dbReference type="SUPFAM" id="SSF51230">
    <property type="entry name" value="Single hybrid motif"/>
    <property type="match status" value="1"/>
</dbReference>
<dbReference type="InterPro" id="IPR005481">
    <property type="entry name" value="BC-like_N"/>
</dbReference>
<dbReference type="AlphaFoldDB" id="A0AAD2QEJ4"/>
<dbReference type="InterPro" id="IPR050856">
    <property type="entry name" value="Biotin_carboxylase_complex"/>
</dbReference>
<reference evidence="11 12" key="1">
    <citation type="submission" date="2015-09" db="EMBL/GenBank/DDBJ databases">
        <authorList>
            <consortium name="Pathogen Informatics"/>
        </authorList>
    </citation>
    <scope>NUCLEOTIDE SEQUENCE [LARGE SCALE GENOMIC DNA]</scope>
    <source>
        <strain evidence="11 12">2789STDY5608625</strain>
    </source>
</reference>
<dbReference type="Proteomes" id="UP000044098">
    <property type="component" value="Unassembled WGS sequence"/>
</dbReference>
<evidence type="ECO:0000313" key="11">
    <source>
        <dbReference type="EMBL" id="CUJ79154.1"/>
    </source>
</evidence>
<dbReference type="InterPro" id="IPR011761">
    <property type="entry name" value="ATP-grasp"/>
</dbReference>
<feature type="domain" description="Biotin carboxylation" evidence="10">
    <location>
        <begin position="3"/>
        <end position="455"/>
    </location>
</feature>
<dbReference type="PANTHER" id="PTHR18866">
    <property type="entry name" value="CARBOXYLASE:PYRUVATE/ACETYL-COA/PROPIONYL-COA CARBOXYLASE"/>
    <property type="match status" value="1"/>
</dbReference>
<dbReference type="InterPro" id="IPR011764">
    <property type="entry name" value="Biotin_carboxylation_dom"/>
</dbReference>
<dbReference type="Gene3D" id="2.40.50.100">
    <property type="match status" value="1"/>
</dbReference>
<dbReference type="InterPro" id="IPR011053">
    <property type="entry name" value="Single_hybrid_motif"/>
</dbReference>
<keyword evidence="4 7" id="KW-0067">ATP-binding</keyword>
<evidence type="ECO:0000313" key="12">
    <source>
        <dbReference type="Proteomes" id="UP000044098"/>
    </source>
</evidence>
<dbReference type="PROSITE" id="PS50968">
    <property type="entry name" value="BIOTINYL_LIPOYL"/>
    <property type="match status" value="1"/>
</dbReference>
<dbReference type="FunFam" id="3.40.50.20:FF:000010">
    <property type="entry name" value="Propionyl-CoA carboxylase subunit alpha"/>
    <property type="match status" value="1"/>
</dbReference>
<dbReference type="PROSITE" id="PS50975">
    <property type="entry name" value="ATP_GRASP"/>
    <property type="match status" value="1"/>
</dbReference>
<dbReference type="Pfam" id="PF00364">
    <property type="entry name" value="Biotin_lipoyl"/>
    <property type="match status" value="1"/>
</dbReference>
<keyword evidence="2" id="KW-0436">Ligase</keyword>
<dbReference type="SUPFAM" id="SSF51246">
    <property type="entry name" value="Rudiment single hybrid motif"/>
    <property type="match status" value="1"/>
</dbReference>
<comment type="cofactor">
    <cofactor evidence="1">
        <name>biotin</name>
        <dbReference type="ChEBI" id="CHEBI:57586"/>
    </cofactor>
</comment>
<dbReference type="EMBL" id="CYTK01000026">
    <property type="protein sequence ID" value="CUJ79154.1"/>
    <property type="molecule type" value="Genomic_DNA"/>
</dbReference>
<evidence type="ECO:0000256" key="3">
    <source>
        <dbReference type="ARBA" id="ARBA00022741"/>
    </source>
</evidence>
<dbReference type="PROSITE" id="PS00866">
    <property type="entry name" value="CPSASE_1"/>
    <property type="match status" value="1"/>
</dbReference>
<sequence length="659" mass="70320">MKRFSSILIANRGEIAVRIARTAQRLGYRVIAVYSDADVSAPHVQLADDAVRIGASAPRDSYLNAASIIAAAQHSGAGAVHPGYGFLAENAEFAQAVVDAGLIWIGPPPSAIRAMGDKAQAKRLMKVAEVPCVPGYDGDAQDEATLRAEGQRIGFPLMIKATAGGGGRGMRLVESAAAFDAHLSSARSEAQAAFGDSTVLLERAIVQPRHVEIQIFADSHGNVVHLGERDCSVQRRHQKVIEEAPSPALAGSDGAQLRRRMGAMAVAAARAITYCGAGTIECLLDASGEYYFMEMNTRLQVEHPVTEALTGYDLVEWQLRVAQGEVLPECSQDEILRRFESGGHAVEVRLCAEDPWHGFLPQSGRLLAWQPGTAVRVDHALEARAEVPPYYDSMVAKFVSHGTDRDAASSALAEALRTAVVLGMQTNQAFLAACLQHPTFVSGEATTGFIAAHGDELLRGTPPMRASLAAMVLYASEALRMGNDPMHIALALPWARPMRFALDGEAIEAKIETFKPNRYRVACGAATEDFTVTRCREDGLTVTSSAGRESIAWAFDEDRLFVSQHGRQTILDDQTLTGTVGGAASNTGAVRAPMAGRLVAMYVSNGQTVEKGTPLLVLEAMKMEHPAIAPMDAVVTRVCFEEGAQVTAGALLIELTAAP</sequence>
<dbReference type="SUPFAM" id="SSF56059">
    <property type="entry name" value="Glutathione synthetase ATP-binding domain-like"/>
    <property type="match status" value="1"/>
</dbReference>
<organism evidence="11 12">
    <name type="scientific">Achromobacter aegrifaciens</name>
    <dbReference type="NCBI Taxonomy" id="1287736"/>
    <lineage>
        <taxon>Bacteria</taxon>
        <taxon>Pseudomonadati</taxon>
        <taxon>Pseudomonadota</taxon>
        <taxon>Betaproteobacteria</taxon>
        <taxon>Burkholderiales</taxon>
        <taxon>Alcaligenaceae</taxon>
        <taxon>Achromobacter</taxon>
    </lineage>
</organism>
<protein>
    <submittedName>
        <fullName evidence="11">Acetyl-/propionyl-coenzyme A carboxylase alpha chain</fullName>
    </submittedName>
</protein>
<name>A0AAD2QEJ4_ACHAE</name>
<dbReference type="GO" id="GO:0016874">
    <property type="term" value="F:ligase activity"/>
    <property type="evidence" value="ECO:0007669"/>
    <property type="project" value="UniProtKB-KW"/>
</dbReference>
<evidence type="ECO:0000256" key="1">
    <source>
        <dbReference type="ARBA" id="ARBA00001953"/>
    </source>
</evidence>
<accession>A0AAD2QEJ4</accession>
<dbReference type="Pfam" id="PF00289">
    <property type="entry name" value="Biotin_carb_N"/>
    <property type="match status" value="1"/>
</dbReference>
<dbReference type="PANTHER" id="PTHR18866:SF33">
    <property type="entry name" value="METHYLCROTONOYL-COA CARBOXYLASE SUBUNIT ALPHA, MITOCHONDRIAL-RELATED"/>
    <property type="match status" value="1"/>
</dbReference>
<evidence type="ECO:0000259" key="9">
    <source>
        <dbReference type="PROSITE" id="PS50975"/>
    </source>
</evidence>
<dbReference type="PROSITE" id="PS00867">
    <property type="entry name" value="CPSASE_2"/>
    <property type="match status" value="1"/>
</dbReference>
<dbReference type="SUPFAM" id="SSF52440">
    <property type="entry name" value="PreATP-grasp domain"/>
    <property type="match status" value="1"/>
</dbReference>
<dbReference type="GO" id="GO:0005524">
    <property type="term" value="F:ATP binding"/>
    <property type="evidence" value="ECO:0007669"/>
    <property type="project" value="UniProtKB-UniRule"/>
</dbReference>
<evidence type="ECO:0000256" key="5">
    <source>
        <dbReference type="ARBA" id="ARBA00022946"/>
    </source>
</evidence>
<gene>
    <name evidence="11" type="primary">accA1_3</name>
    <name evidence="11" type="ORF">ERS370000_06381</name>
</gene>
<dbReference type="InterPro" id="IPR011054">
    <property type="entry name" value="Rudment_hybrid_motif"/>
</dbReference>
<dbReference type="InterPro" id="IPR016185">
    <property type="entry name" value="PreATP-grasp_dom_sf"/>
</dbReference>
<dbReference type="PROSITE" id="PS50979">
    <property type="entry name" value="BC"/>
    <property type="match status" value="1"/>
</dbReference>
<evidence type="ECO:0000256" key="4">
    <source>
        <dbReference type="ARBA" id="ARBA00022840"/>
    </source>
</evidence>
<evidence type="ECO:0000256" key="2">
    <source>
        <dbReference type="ARBA" id="ARBA00022598"/>
    </source>
</evidence>
<comment type="caution">
    <text evidence="11">The sequence shown here is derived from an EMBL/GenBank/DDBJ whole genome shotgun (WGS) entry which is preliminary data.</text>
</comment>
<keyword evidence="3 7" id="KW-0547">Nucleotide-binding</keyword>
<evidence type="ECO:0000259" key="10">
    <source>
        <dbReference type="PROSITE" id="PS50979"/>
    </source>
</evidence>
<evidence type="ECO:0000259" key="8">
    <source>
        <dbReference type="PROSITE" id="PS50968"/>
    </source>
</evidence>
<evidence type="ECO:0000256" key="7">
    <source>
        <dbReference type="PROSITE-ProRule" id="PRU00409"/>
    </source>
</evidence>
<dbReference type="GO" id="GO:0046872">
    <property type="term" value="F:metal ion binding"/>
    <property type="evidence" value="ECO:0007669"/>
    <property type="project" value="InterPro"/>
</dbReference>
<dbReference type="InterPro" id="IPR000089">
    <property type="entry name" value="Biotin_lipoyl"/>
</dbReference>
<dbReference type="FunFam" id="2.40.50.100:FF:000003">
    <property type="entry name" value="Acetyl-CoA carboxylase biotin carboxyl carrier protein"/>
    <property type="match status" value="1"/>
</dbReference>
<dbReference type="FunFam" id="3.30.470.20:FF:000028">
    <property type="entry name" value="Methylcrotonoyl-CoA carboxylase subunit alpha, mitochondrial"/>
    <property type="match status" value="1"/>
</dbReference>
<feature type="domain" description="ATP-grasp" evidence="9">
    <location>
        <begin position="122"/>
        <end position="323"/>
    </location>
</feature>